<sequence length="356" mass="41673">MTEKWTEWTGEPRLPEVLWHHYGIRLKDAHPSGGVLRLETDQGVFALKRVQESDALRWHLVKELGDYISETGLIQFPVPVLTERDGIMVSGHQRRYVLLPWIKGKVYDLRTENRWPQVVRTLARFHSASKGFSPSRGMVGRWVHTGKWKNIWENLNRQIQMFKLTADLNHEPEPVDRLWLKQSAFAEGMVETAIQYLEKLGGDQVVLSTRKGGEACHCNLHRRNLVWDETGEVHFIDWNRLVLDVRSRDLARLVLYAYGRTGSLEPVENILKNYRKFAPLEEEEYSLIYAQLLFPHRLLRTLSRIYREQKVPSHLTKNDLSNSLAQEAKKEGLLREYPKLVEREFGVTMNRVDWLS</sequence>
<keyword evidence="2" id="KW-0167">Capsid protein</keyword>
<dbReference type="SUPFAM" id="SSF56112">
    <property type="entry name" value="Protein kinase-like (PK-like)"/>
    <property type="match status" value="1"/>
</dbReference>
<keyword evidence="3" id="KW-1185">Reference proteome</keyword>
<feature type="domain" description="Aminoglycoside phosphotransferase" evidence="1">
    <location>
        <begin position="37"/>
        <end position="280"/>
    </location>
</feature>
<dbReference type="PANTHER" id="PTHR39179:SF3">
    <property type="entry name" value="COTS-RELATED PROTEIN"/>
    <property type="match status" value="1"/>
</dbReference>
<evidence type="ECO:0000313" key="3">
    <source>
        <dbReference type="Proteomes" id="UP000315636"/>
    </source>
</evidence>
<dbReference type="RefSeq" id="WP_185956282.1">
    <property type="nucleotide sequence ID" value="NZ_FXTI01000009.1"/>
</dbReference>
<dbReference type="Pfam" id="PF01636">
    <property type="entry name" value="APH"/>
    <property type="match status" value="1"/>
</dbReference>
<dbReference type="PANTHER" id="PTHR39179">
    <property type="entry name" value="SPORE COAT PROTEIN I"/>
    <property type="match status" value="1"/>
</dbReference>
<dbReference type="Proteomes" id="UP000315636">
    <property type="component" value="Unassembled WGS sequence"/>
</dbReference>
<protein>
    <submittedName>
        <fullName evidence="2">Spore coat protein, CotS family</fullName>
    </submittedName>
</protein>
<name>A0A521EH15_9BACL</name>
<evidence type="ECO:0000313" key="2">
    <source>
        <dbReference type="EMBL" id="SMO83204.1"/>
    </source>
</evidence>
<dbReference type="Gene3D" id="3.30.200.20">
    <property type="entry name" value="Phosphorylase Kinase, domain 1"/>
    <property type="match status" value="1"/>
</dbReference>
<dbReference type="AlphaFoldDB" id="A0A521EH15"/>
<dbReference type="EMBL" id="FXTI01000009">
    <property type="protein sequence ID" value="SMO83204.1"/>
    <property type="molecule type" value="Genomic_DNA"/>
</dbReference>
<dbReference type="GO" id="GO:0042601">
    <property type="term" value="C:endospore-forming forespore"/>
    <property type="evidence" value="ECO:0007669"/>
    <property type="project" value="TreeGrafter"/>
</dbReference>
<dbReference type="InterPro" id="IPR002575">
    <property type="entry name" value="Aminoglycoside_PTrfase"/>
</dbReference>
<dbReference type="InterPro" id="IPR011009">
    <property type="entry name" value="Kinase-like_dom_sf"/>
</dbReference>
<evidence type="ECO:0000259" key="1">
    <source>
        <dbReference type="Pfam" id="PF01636"/>
    </source>
</evidence>
<dbReference type="Gene3D" id="3.90.1200.10">
    <property type="match status" value="1"/>
</dbReference>
<dbReference type="InterPro" id="IPR047175">
    <property type="entry name" value="CotS-like"/>
</dbReference>
<reference evidence="2 3" key="1">
    <citation type="submission" date="2017-05" db="EMBL/GenBank/DDBJ databases">
        <authorList>
            <person name="Varghese N."/>
            <person name="Submissions S."/>
        </authorList>
    </citation>
    <scope>NUCLEOTIDE SEQUENCE [LARGE SCALE GENOMIC DNA]</scope>
    <source>
        <strain evidence="2 3">DSM 45474</strain>
    </source>
</reference>
<proteinExistence type="predicted"/>
<keyword evidence="2" id="KW-0946">Virion</keyword>
<gene>
    <name evidence="2" type="ORF">SAMN06264849_10954</name>
</gene>
<organism evidence="2 3">
    <name type="scientific">Melghirimyces algeriensis</name>
    <dbReference type="NCBI Taxonomy" id="910412"/>
    <lineage>
        <taxon>Bacteria</taxon>
        <taxon>Bacillati</taxon>
        <taxon>Bacillota</taxon>
        <taxon>Bacilli</taxon>
        <taxon>Bacillales</taxon>
        <taxon>Thermoactinomycetaceae</taxon>
        <taxon>Melghirimyces</taxon>
    </lineage>
</organism>
<accession>A0A521EH15</accession>